<dbReference type="Gene3D" id="1.10.10.10">
    <property type="entry name" value="Winged helix-like DNA-binding domain superfamily/Winged helix DNA-binding domain"/>
    <property type="match status" value="1"/>
</dbReference>
<dbReference type="Pfam" id="PF01613">
    <property type="entry name" value="Flavin_Reduct"/>
    <property type="match status" value="1"/>
</dbReference>
<proteinExistence type="predicted"/>
<accession>A0A081RDB5</accession>
<protein>
    <submittedName>
        <fullName evidence="2">Flavin reductase domain protein FMN-binding protein</fullName>
    </submittedName>
</protein>
<dbReference type="InterPro" id="IPR002563">
    <property type="entry name" value="Flavin_Rdtase-like_dom"/>
</dbReference>
<dbReference type="Gene3D" id="2.30.110.10">
    <property type="entry name" value="Electron Transport, Fmn-binding Protein, Chain A"/>
    <property type="match status" value="1"/>
</dbReference>
<dbReference type="InterPro" id="IPR036390">
    <property type="entry name" value="WH_DNA-bd_sf"/>
</dbReference>
<gene>
    <name evidence="2" type="ORF">BV95_02472</name>
</gene>
<reference evidence="2 3" key="1">
    <citation type="submission" date="2014-02" db="EMBL/GenBank/DDBJ databases">
        <title>Whole genome sequence of Sphingobium chlorophenolicum NBRC 16172.</title>
        <authorList>
            <person name="Gan H.M."/>
            <person name="Gan H.Y."/>
            <person name="Chew T.H."/>
            <person name="Savka M.A."/>
        </authorList>
    </citation>
    <scope>NUCLEOTIDE SEQUENCE [LARGE SCALE GENOMIC DNA]</scope>
    <source>
        <strain evidence="2 3">NBRC 16172</strain>
    </source>
</reference>
<dbReference type="GO" id="GO:0010181">
    <property type="term" value="F:FMN binding"/>
    <property type="evidence" value="ECO:0007669"/>
    <property type="project" value="InterPro"/>
</dbReference>
<organism evidence="2 3">
    <name type="scientific">Sphingobium chlorophenolicum</name>
    <dbReference type="NCBI Taxonomy" id="46429"/>
    <lineage>
        <taxon>Bacteria</taxon>
        <taxon>Pseudomonadati</taxon>
        <taxon>Pseudomonadota</taxon>
        <taxon>Alphaproteobacteria</taxon>
        <taxon>Sphingomonadales</taxon>
        <taxon>Sphingomonadaceae</taxon>
        <taxon>Sphingobium</taxon>
    </lineage>
</organism>
<feature type="domain" description="Flavin reductase like" evidence="1">
    <location>
        <begin position="8"/>
        <end position="72"/>
    </location>
</feature>
<dbReference type="SUPFAM" id="SSF46785">
    <property type="entry name" value="Winged helix' DNA-binding domain"/>
    <property type="match status" value="1"/>
</dbReference>
<evidence type="ECO:0000313" key="2">
    <source>
        <dbReference type="EMBL" id="KEQ53188.1"/>
    </source>
</evidence>
<dbReference type="EMBL" id="JFHR01000026">
    <property type="protein sequence ID" value="KEQ53188.1"/>
    <property type="molecule type" value="Genomic_DNA"/>
</dbReference>
<dbReference type="InterPro" id="IPR012349">
    <property type="entry name" value="Split_barrel_FMN-bd"/>
</dbReference>
<dbReference type="PATRIC" id="fig|46429.4.peg.2448"/>
<comment type="caution">
    <text evidence="2">The sequence shown here is derived from an EMBL/GenBank/DDBJ whole genome shotgun (WGS) entry which is preliminary data.</text>
</comment>
<dbReference type="RefSeq" id="WP_051749751.1">
    <property type="nucleotide sequence ID" value="NZ_JFHR01000026.1"/>
</dbReference>
<dbReference type="OrthoDB" id="9792858at2"/>
<name>A0A081RDB5_SPHCR</name>
<evidence type="ECO:0000259" key="1">
    <source>
        <dbReference type="Pfam" id="PF01613"/>
    </source>
</evidence>
<evidence type="ECO:0000313" key="3">
    <source>
        <dbReference type="Proteomes" id="UP000028411"/>
    </source>
</evidence>
<sequence length="224" mass="24862">MQNIPHTTFAGLDPRDGPEGAPIIPDCAARFGCRPTFEYDGGDHAIFVGEVIDFVHGERAPLLFHGGKYGRVAARPPAIRPDEIDRDGEFGRYFIGHMLSRAYDAAFAELRREYRRRGLRSSEYTVLVSLGLGDGCTRRDLLVRAANGGVDLPLEAIEQLVARGLIVAADEMLHLSLTGRQLLMELMAVAQAIQLHFEDSLTLAEMTQLHDLLRRLSEVAPRDR</sequence>
<dbReference type="AlphaFoldDB" id="A0A081RDB5"/>
<dbReference type="SUPFAM" id="SSF50475">
    <property type="entry name" value="FMN-binding split barrel"/>
    <property type="match status" value="1"/>
</dbReference>
<dbReference type="InterPro" id="IPR036388">
    <property type="entry name" value="WH-like_DNA-bd_sf"/>
</dbReference>
<dbReference type="Proteomes" id="UP000028411">
    <property type="component" value="Unassembled WGS sequence"/>
</dbReference>
<dbReference type="eggNOG" id="COG1853">
    <property type="taxonomic scope" value="Bacteria"/>
</dbReference>
<dbReference type="GO" id="GO:0016646">
    <property type="term" value="F:oxidoreductase activity, acting on the CH-NH group of donors, NAD or NADP as acceptor"/>
    <property type="evidence" value="ECO:0007669"/>
    <property type="project" value="UniProtKB-ARBA"/>
</dbReference>